<feature type="region of interest" description="Disordered" evidence="1">
    <location>
        <begin position="86"/>
        <end position="109"/>
    </location>
</feature>
<feature type="transmembrane region" description="Helical" evidence="2">
    <location>
        <begin position="124"/>
        <end position="144"/>
    </location>
</feature>
<dbReference type="VEuPathDB" id="AmoebaDB:NfTy_007670"/>
<dbReference type="RefSeq" id="XP_044557686.1">
    <property type="nucleotide sequence ID" value="XM_044712512.1"/>
</dbReference>
<dbReference type="EMBL" id="VFQX01000063">
    <property type="protein sequence ID" value="KAF0972973.1"/>
    <property type="molecule type" value="Genomic_DNA"/>
</dbReference>
<evidence type="ECO:0000256" key="2">
    <source>
        <dbReference type="SAM" id="Phobius"/>
    </source>
</evidence>
<dbReference type="InterPro" id="IPR016024">
    <property type="entry name" value="ARM-type_fold"/>
</dbReference>
<dbReference type="Proteomes" id="UP000444721">
    <property type="component" value="Unassembled WGS sequence"/>
</dbReference>
<name>A0A6A5B0K6_NAEFO</name>
<evidence type="ECO:0000256" key="1">
    <source>
        <dbReference type="SAM" id="MobiDB-lite"/>
    </source>
</evidence>
<dbReference type="SUPFAM" id="SSF48371">
    <property type="entry name" value="ARM repeat"/>
    <property type="match status" value="1"/>
</dbReference>
<proteinExistence type="predicted"/>
<reference evidence="3 4" key="1">
    <citation type="journal article" date="2019" name="Sci. Rep.">
        <title>Nanopore sequencing improves the draft genome of the human pathogenic amoeba Naegleria fowleri.</title>
        <authorList>
            <person name="Liechti N."/>
            <person name="Schurch N."/>
            <person name="Bruggmann R."/>
            <person name="Wittwer M."/>
        </authorList>
    </citation>
    <scope>NUCLEOTIDE SEQUENCE [LARGE SCALE GENOMIC DNA]</scope>
    <source>
        <strain evidence="3 4">ATCC 30894</strain>
    </source>
</reference>
<keyword evidence="2" id="KW-1133">Transmembrane helix</keyword>
<keyword evidence="2" id="KW-0812">Transmembrane</keyword>
<sequence>MLKAKSSAILRGVKSSFQKTVSWKRRHMTVTTGSFAHFINNGNPSHMKRINNRMKSSDSLQAFIHSFISTTYSSFVASSTSSSLNRTEKSFSKQQQHDENNDQKQHEQQDEEWKDFRLFNVRRAINMFGLAGFIYLGMIAFYHFKRQEVKNHEMMKVLLAEETTINLADETNVVMDPVTTDYEEKLLNFYKQVLFLIKSFQYIEEFFHPTLIRHVFEITKSKNELLSQVALEILSNVFRERTCPHLTLEYFNMSQTNPRYDIFQLVFDIVLRENEATSSESIHEYFNKFKSSEKNLSEKQKKSLDLLMNLFSNKHLLKKMYFSDSKEENNGVCNEKLLDMVKNDHAVQQALAVECILQLLRRSNREDFSRNMELEKRVAMYKFFSQFMETPLVEKEREFWVQIKIFDSACKKKDENQKLLEKLEDSHSIMTSLLLSSAFTYAMLERSPQVVLQRLMLAKTVFRSGVLFGFTMYLERYRATYQEQLEEAHEGIQRSDLSVYVQLWNNAQLRFIYKDMLVFSFAYGFLGFWALLPLLTSFYF</sequence>
<feature type="compositionally biased region" description="Basic and acidic residues" evidence="1">
    <location>
        <begin position="86"/>
        <end position="108"/>
    </location>
</feature>
<evidence type="ECO:0000313" key="3">
    <source>
        <dbReference type="EMBL" id="KAF0972973.1"/>
    </source>
</evidence>
<organism evidence="3 4">
    <name type="scientific">Naegleria fowleri</name>
    <name type="common">Brain eating amoeba</name>
    <dbReference type="NCBI Taxonomy" id="5763"/>
    <lineage>
        <taxon>Eukaryota</taxon>
        <taxon>Discoba</taxon>
        <taxon>Heterolobosea</taxon>
        <taxon>Tetramitia</taxon>
        <taxon>Eutetramitia</taxon>
        <taxon>Vahlkampfiidae</taxon>
        <taxon>Naegleria</taxon>
    </lineage>
</organism>
<dbReference type="OrthoDB" id="10447511at2759"/>
<dbReference type="AlphaFoldDB" id="A0A6A5B0K6"/>
<dbReference type="VEuPathDB" id="AmoebaDB:FDP41_008637"/>
<comment type="caution">
    <text evidence="3">The sequence shown here is derived from an EMBL/GenBank/DDBJ whole genome shotgun (WGS) entry which is preliminary data.</text>
</comment>
<feature type="transmembrane region" description="Helical" evidence="2">
    <location>
        <begin position="516"/>
        <end position="539"/>
    </location>
</feature>
<dbReference type="GeneID" id="68115855"/>
<keyword evidence="4" id="KW-1185">Reference proteome</keyword>
<protein>
    <submittedName>
        <fullName evidence="3">Uncharacterized protein</fullName>
    </submittedName>
</protein>
<evidence type="ECO:0000313" key="4">
    <source>
        <dbReference type="Proteomes" id="UP000444721"/>
    </source>
</evidence>
<dbReference type="VEuPathDB" id="AmoebaDB:NF0022490"/>
<accession>A0A6A5B0K6</accession>
<keyword evidence="2" id="KW-0472">Membrane</keyword>
<gene>
    <name evidence="3" type="ORF">FDP41_008637</name>
</gene>